<dbReference type="InterPro" id="IPR006015">
    <property type="entry name" value="Universal_stress_UspA"/>
</dbReference>
<dbReference type="InterPro" id="IPR014729">
    <property type="entry name" value="Rossmann-like_a/b/a_fold"/>
</dbReference>
<sequence length="162" mass="17390">MYRHVLVAIDESQCARCALDEAIRLAFCCGARLEILHVINYAYLQYETGYGLRADVSPALVAAGNDLLRDAAGVADAAGVRHVETLIDEILNMGDVAGLVEKYVRSSRPDLVVVGTHGRHGLRRVLLGSVAEALARHCTVPVLLVHEVSHETAAPAPSRATL</sequence>
<dbReference type="CDD" id="cd00293">
    <property type="entry name" value="USP-like"/>
    <property type="match status" value="1"/>
</dbReference>
<dbReference type="InterPro" id="IPR006016">
    <property type="entry name" value="UspA"/>
</dbReference>
<comment type="similarity">
    <text evidence="1 2">Belongs to the universal stress protein A family.</text>
</comment>
<dbReference type="Pfam" id="PF00582">
    <property type="entry name" value="Usp"/>
    <property type="match status" value="1"/>
</dbReference>
<organism evidence="5 7">
    <name type="scientific">Cupriavidus campinensis</name>
    <dbReference type="NCBI Taxonomy" id="151783"/>
    <lineage>
        <taxon>Bacteria</taxon>
        <taxon>Pseudomonadati</taxon>
        <taxon>Pseudomonadota</taxon>
        <taxon>Betaproteobacteria</taxon>
        <taxon>Burkholderiales</taxon>
        <taxon>Burkholderiaceae</taxon>
        <taxon>Cupriavidus</taxon>
    </lineage>
</organism>
<evidence type="ECO:0000313" key="5">
    <source>
        <dbReference type="EMBL" id="URF07433.1"/>
    </source>
</evidence>
<evidence type="ECO:0000313" key="4">
    <source>
        <dbReference type="EMBL" id="TSP11932.1"/>
    </source>
</evidence>
<dbReference type="SUPFAM" id="SSF52402">
    <property type="entry name" value="Adenine nucleotide alpha hydrolases-like"/>
    <property type="match status" value="1"/>
</dbReference>
<dbReference type="EMBL" id="CP097331">
    <property type="protein sequence ID" value="URF07433.1"/>
    <property type="molecule type" value="Genomic_DNA"/>
</dbReference>
<protein>
    <recommendedName>
        <fullName evidence="2">Universal stress protein</fullName>
    </recommendedName>
</protein>
<accession>A0AAE9I638</accession>
<feature type="domain" description="UspA" evidence="3">
    <location>
        <begin position="1"/>
        <end position="146"/>
    </location>
</feature>
<dbReference type="Proteomes" id="UP000318943">
    <property type="component" value="Unassembled WGS sequence"/>
</dbReference>
<proteinExistence type="inferred from homology"/>
<evidence type="ECO:0000313" key="6">
    <source>
        <dbReference type="Proteomes" id="UP000318943"/>
    </source>
</evidence>
<comment type="subcellular location">
    <subcellularLocation>
        <location evidence="2">Cytoplasm</location>
    </subcellularLocation>
</comment>
<evidence type="ECO:0000256" key="1">
    <source>
        <dbReference type="ARBA" id="ARBA00008791"/>
    </source>
</evidence>
<dbReference type="KEGG" id="ccam:M5D45_19720"/>
<dbReference type="PRINTS" id="PR01438">
    <property type="entry name" value="UNVRSLSTRESS"/>
</dbReference>
<dbReference type="PANTHER" id="PTHR46268:SF15">
    <property type="entry name" value="UNIVERSAL STRESS PROTEIN HP_0031"/>
    <property type="match status" value="1"/>
</dbReference>
<evidence type="ECO:0000313" key="7">
    <source>
        <dbReference type="Proteomes" id="UP001056132"/>
    </source>
</evidence>
<evidence type="ECO:0000256" key="2">
    <source>
        <dbReference type="PIRNR" id="PIRNR006276"/>
    </source>
</evidence>
<reference evidence="4 6" key="1">
    <citation type="submission" date="2019-05" db="EMBL/GenBank/DDBJ databases">
        <title>Whole genome sequence analysis of Cupriavidus campinensis S14E4C strain.</title>
        <authorList>
            <person name="Abbaszade G."/>
            <person name="Szabo A."/>
            <person name="Toumi M."/>
            <person name="Toth E."/>
        </authorList>
    </citation>
    <scope>NUCLEOTIDE SEQUENCE [LARGE SCALE GENOMIC DNA]</scope>
    <source>
        <strain evidence="4 6">S14E4C</strain>
    </source>
</reference>
<reference evidence="5" key="2">
    <citation type="journal article" date="2022" name="Microbiol. Resour. Announc.">
        <title>Genome Sequence of Cupriavidus campinensis Strain G5, a Member of a Bacterial Consortium Capable of Polyethylene Degradation.</title>
        <authorList>
            <person name="Schneider B."/>
            <person name="Pfeiffer F."/>
            <person name="Dyall-Smith M."/>
            <person name="Kunte H.J."/>
        </authorList>
    </citation>
    <scope>NUCLEOTIDE SEQUENCE</scope>
    <source>
        <strain evidence="5">G5</strain>
    </source>
</reference>
<evidence type="ECO:0000259" key="3">
    <source>
        <dbReference type="Pfam" id="PF00582"/>
    </source>
</evidence>
<name>A0AAE9I638_9BURK</name>
<keyword evidence="6" id="KW-1185">Reference proteome</keyword>
<keyword evidence="2" id="KW-0963">Cytoplasm</keyword>
<gene>
    <name evidence="4" type="ORF">FGG12_15520</name>
    <name evidence="5" type="ORF">M5D45_19720</name>
</gene>
<dbReference type="Proteomes" id="UP001056132">
    <property type="component" value="Chromosome 2"/>
</dbReference>
<dbReference type="PIRSF" id="PIRSF006276">
    <property type="entry name" value="UspA"/>
    <property type="match status" value="1"/>
</dbReference>
<dbReference type="GO" id="GO:0005737">
    <property type="term" value="C:cytoplasm"/>
    <property type="evidence" value="ECO:0007669"/>
    <property type="project" value="UniProtKB-SubCell"/>
</dbReference>
<dbReference type="EMBL" id="VCIZ01000008">
    <property type="protein sequence ID" value="TSP11932.1"/>
    <property type="molecule type" value="Genomic_DNA"/>
</dbReference>
<dbReference type="PANTHER" id="PTHR46268">
    <property type="entry name" value="STRESS RESPONSE PROTEIN NHAX"/>
    <property type="match status" value="1"/>
</dbReference>
<dbReference type="RefSeq" id="WP_144198758.1">
    <property type="nucleotide sequence ID" value="NZ_CAJPVH010000009.1"/>
</dbReference>
<reference evidence="5" key="3">
    <citation type="submission" date="2022-05" db="EMBL/GenBank/DDBJ databases">
        <authorList>
            <person name="Kunte H.-J."/>
        </authorList>
    </citation>
    <scope>NUCLEOTIDE SEQUENCE</scope>
    <source>
        <strain evidence="5">G5</strain>
    </source>
</reference>
<dbReference type="AlphaFoldDB" id="A0AAE9I638"/>
<dbReference type="Gene3D" id="3.40.50.620">
    <property type="entry name" value="HUPs"/>
    <property type="match status" value="1"/>
</dbReference>